<comment type="caution">
    <text evidence="9">The sequence shown here is derived from an EMBL/GenBank/DDBJ whole genome shotgun (WGS) entry which is preliminary data.</text>
</comment>
<organism evidence="9 10">
    <name type="scientific">Microbacterium marinilacus</name>
    <dbReference type="NCBI Taxonomy" id="415209"/>
    <lineage>
        <taxon>Bacteria</taxon>
        <taxon>Bacillati</taxon>
        <taxon>Actinomycetota</taxon>
        <taxon>Actinomycetes</taxon>
        <taxon>Micrococcales</taxon>
        <taxon>Microbacteriaceae</taxon>
        <taxon>Microbacterium</taxon>
    </lineage>
</organism>
<feature type="domain" description="GP-PDE" evidence="8">
    <location>
        <begin position="6"/>
        <end position="334"/>
    </location>
</feature>
<dbReference type="InterPro" id="IPR030395">
    <property type="entry name" value="GP_PDE_dom"/>
</dbReference>
<sequence length="337" mass="36759">MPRPHPLVIGHRGAPGYRPEHSRSSYDLALELGVDAVEPDVVATRDGVLVVRHENEISGTTDVAEHPEFADRRTTKHVDGARLTGWFTEDFTWDELSTLSTRERIPEIRPRSATFDGAQPLLRLADLLDLVRTASLAQGREIGVVLEVKHASYFASIGLDLAPMIETELRAAGWASGGLPLVIESFESTVLHRLRERGVAGTYVYLLESKGKPFDLVSAYGDAAPTYPATATPRGLDGLVGAVDGISVDKRMILAPDRLGRATGPSPIVADAHERGLQVYTWTCRPENAFLLPEFRGKGGKPAFGDYEAEWDVIRRSGVDGVFVDHPDLGVAFFRGV</sequence>
<evidence type="ECO:0000256" key="5">
    <source>
        <dbReference type="ARBA" id="ARBA00022801"/>
    </source>
</evidence>
<dbReference type="Proteomes" id="UP001410795">
    <property type="component" value="Unassembled WGS sequence"/>
</dbReference>
<keyword evidence="4" id="KW-0319">Glycerol metabolism</keyword>
<evidence type="ECO:0000256" key="7">
    <source>
        <dbReference type="SAM" id="MobiDB-lite"/>
    </source>
</evidence>
<proteinExistence type="inferred from homology"/>
<dbReference type="PANTHER" id="PTHR43620:SF7">
    <property type="entry name" value="GLYCEROPHOSPHODIESTER PHOSPHODIESTERASE GDPD5-RELATED"/>
    <property type="match status" value="1"/>
</dbReference>
<feature type="region of interest" description="Disordered" evidence="7">
    <location>
        <begin position="1"/>
        <end position="21"/>
    </location>
</feature>
<dbReference type="EMBL" id="BAAAYV010000006">
    <property type="protein sequence ID" value="GAA3656637.1"/>
    <property type="molecule type" value="Genomic_DNA"/>
</dbReference>
<dbReference type="PROSITE" id="PS51704">
    <property type="entry name" value="GP_PDE"/>
    <property type="match status" value="1"/>
</dbReference>
<comment type="similarity">
    <text evidence="1">Belongs to the glycerophosphoryl diester phosphodiesterase family.</text>
</comment>
<evidence type="ECO:0000256" key="4">
    <source>
        <dbReference type="ARBA" id="ARBA00022798"/>
    </source>
</evidence>
<dbReference type="Gene3D" id="3.20.20.190">
    <property type="entry name" value="Phosphatidylinositol (PI) phosphodiesterase"/>
    <property type="match status" value="1"/>
</dbReference>
<keyword evidence="5" id="KW-0378">Hydrolase</keyword>
<evidence type="ECO:0000313" key="9">
    <source>
        <dbReference type="EMBL" id="GAA3656637.1"/>
    </source>
</evidence>
<keyword evidence="3" id="KW-0732">Signal</keyword>
<name>A0ABP7BEI8_9MICO</name>
<dbReference type="Pfam" id="PF03009">
    <property type="entry name" value="GDPD"/>
    <property type="match status" value="1"/>
</dbReference>
<evidence type="ECO:0000256" key="6">
    <source>
        <dbReference type="ARBA" id="ARBA00047512"/>
    </source>
</evidence>
<gene>
    <name evidence="9" type="ORF">GCM10022202_16130</name>
</gene>
<evidence type="ECO:0000256" key="3">
    <source>
        <dbReference type="ARBA" id="ARBA00022729"/>
    </source>
</evidence>
<dbReference type="InterPro" id="IPR017946">
    <property type="entry name" value="PLC-like_Pdiesterase_TIM-brl"/>
</dbReference>
<evidence type="ECO:0000256" key="2">
    <source>
        <dbReference type="ARBA" id="ARBA00012247"/>
    </source>
</evidence>
<reference evidence="10" key="1">
    <citation type="journal article" date="2019" name="Int. J. Syst. Evol. Microbiol.">
        <title>The Global Catalogue of Microorganisms (GCM) 10K type strain sequencing project: providing services to taxonomists for standard genome sequencing and annotation.</title>
        <authorList>
            <consortium name="The Broad Institute Genomics Platform"/>
            <consortium name="The Broad Institute Genome Sequencing Center for Infectious Disease"/>
            <person name="Wu L."/>
            <person name="Ma J."/>
        </authorList>
    </citation>
    <scope>NUCLEOTIDE SEQUENCE [LARGE SCALE GENOMIC DNA]</scope>
    <source>
        <strain evidence="10">JCM 16546</strain>
    </source>
</reference>
<evidence type="ECO:0000259" key="8">
    <source>
        <dbReference type="PROSITE" id="PS51704"/>
    </source>
</evidence>
<comment type="catalytic activity">
    <reaction evidence="6">
        <text>a sn-glycero-3-phosphodiester + H2O = an alcohol + sn-glycerol 3-phosphate + H(+)</text>
        <dbReference type="Rhea" id="RHEA:12969"/>
        <dbReference type="ChEBI" id="CHEBI:15377"/>
        <dbReference type="ChEBI" id="CHEBI:15378"/>
        <dbReference type="ChEBI" id="CHEBI:30879"/>
        <dbReference type="ChEBI" id="CHEBI:57597"/>
        <dbReference type="ChEBI" id="CHEBI:83408"/>
        <dbReference type="EC" id="3.1.4.46"/>
    </reaction>
</comment>
<dbReference type="RefSeq" id="WP_221858661.1">
    <property type="nucleotide sequence ID" value="NZ_BAAAYV010000006.1"/>
</dbReference>
<protein>
    <recommendedName>
        <fullName evidence="2">glycerophosphodiester phosphodiesterase</fullName>
        <ecNumber evidence="2">3.1.4.46</ecNumber>
    </recommendedName>
</protein>
<dbReference type="SUPFAM" id="SSF51695">
    <property type="entry name" value="PLC-like phosphodiesterases"/>
    <property type="match status" value="1"/>
</dbReference>
<keyword evidence="10" id="KW-1185">Reference proteome</keyword>
<accession>A0ABP7BEI8</accession>
<dbReference type="EC" id="3.1.4.46" evidence="2"/>
<evidence type="ECO:0000313" key="10">
    <source>
        <dbReference type="Proteomes" id="UP001410795"/>
    </source>
</evidence>
<evidence type="ECO:0000256" key="1">
    <source>
        <dbReference type="ARBA" id="ARBA00007277"/>
    </source>
</evidence>
<dbReference type="PANTHER" id="PTHR43620">
    <property type="entry name" value="GLYCEROPHOSPHORYL DIESTER PHOSPHODIESTERASE"/>
    <property type="match status" value="1"/>
</dbReference>